<feature type="non-terminal residue" evidence="1">
    <location>
        <position position="1"/>
    </location>
</feature>
<accession>A0AAD5CK87</accession>
<comment type="caution">
    <text evidence="1">The sequence shown here is derived from an EMBL/GenBank/DDBJ whole genome shotgun (WGS) entry which is preliminary data.</text>
</comment>
<keyword evidence="2" id="KW-1185">Reference proteome</keyword>
<feature type="non-terminal residue" evidence="1">
    <location>
        <position position="169"/>
    </location>
</feature>
<organism evidence="1 2">
    <name type="scientific">Ambrosia artemisiifolia</name>
    <name type="common">Common ragweed</name>
    <dbReference type="NCBI Taxonomy" id="4212"/>
    <lineage>
        <taxon>Eukaryota</taxon>
        <taxon>Viridiplantae</taxon>
        <taxon>Streptophyta</taxon>
        <taxon>Embryophyta</taxon>
        <taxon>Tracheophyta</taxon>
        <taxon>Spermatophyta</taxon>
        <taxon>Magnoliopsida</taxon>
        <taxon>eudicotyledons</taxon>
        <taxon>Gunneridae</taxon>
        <taxon>Pentapetalae</taxon>
        <taxon>asterids</taxon>
        <taxon>campanulids</taxon>
        <taxon>Asterales</taxon>
        <taxon>Asteraceae</taxon>
        <taxon>Asteroideae</taxon>
        <taxon>Heliantheae alliance</taxon>
        <taxon>Heliantheae</taxon>
        <taxon>Ambrosia</taxon>
    </lineage>
</organism>
<protein>
    <submittedName>
        <fullName evidence="1">Uncharacterized protein</fullName>
    </submittedName>
</protein>
<dbReference type="Proteomes" id="UP001206925">
    <property type="component" value="Unassembled WGS sequence"/>
</dbReference>
<gene>
    <name evidence="1" type="ORF">M8C21_030077</name>
</gene>
<dbReference type="EMBL" id="JAMZMK010008083">
    <property type="protein sequence ID" value="KAI7742071.1"/>
    <property type="molecule type" value="Genomic_DNA"/>
</dbReference>
<evidence type="ECO:0000313" key="2">
    <source>
        <dbReference type="Proteomes" id="UP001206925"/>
    </source>
</evidence>
<name>A0AAD5CK87_AMBAR</name>
<evidence type="ECO:0000313" key="1">
    <source>
        <dbReference type="EMBL" id="KAI7742071.1"/>
    </source>
</evidence>
<sequence>DPTRHNPLKRIYFSLPNYIRLPFYLYTINLYTSKFIAEKMPQRVPTWDMTDVNPNHHIFKPDYEVAELTWEKGQVALHELGSQRVPTKPQPTTEWVQPRATETLEALVNQATLQPPYNKTTNAPVKDVVDDLVPWMHHHNPTVAVNNTNEYATVTSDALVPNKTDAGCS</sequence>
<dbReference type="AlphaFoldDB" id="A0AAD5CK87"/>
<proteinExistence type="predicted"/>
<reference evidence="1" key="1">
    <citation type="submission" date="2022-06" db="EMBL/GenBank/DDBJ databases">
        <title>Uncovering the hologenomic basis of an extraordinary plant invasion.</title>
        <authorList>
            <person name="Bieker V.C."/>
            <person name="Martin M.D."/>
            <person name="Gilbert T."/>
            <person name="Hodgins K."/>
            <person name="Battlay P."/>
            <person name="Petersen B."/>
            <person name="Wilson J."/>
        </authorList>
    </citation>
    <scope>NUCLEOTIDE SEQUENCE</scope>
    <source>
        <strain evidence="1">AA19_3_7</strain>
        <tissue evidence="1">Leaf</tissue>
    </source>
</reference>